<proteinExistence type="predicted"/>
<accession>A0A094Q377</accession>
<sequence>MSSKRVVFIWLASIILLAIFAGLSWLNLELSPEAGGQEFEITGYQVFPVISALLLLQLAAVLASLLTPIMVARSISGLLAPIMLAHALFVAMGLQSNLQNAVEAQITEITGVAGFASQAEFVVFAGDTYLWIGYLLAIGANVAALLTRALSKTGSSESRSTKTEIVDELDLWETQK</sequence>
<keyword evidence="1" id="KW-0472">Membrane</keyword>
<dbReference type="EMBL" id="JNSL01000041">
    <property type="protein sequence ID" value="KGA18580.1"/>
    <property type="molecule type" value="Genomic_DNA"/>
</dbReference>
<name>A0A094Q377_9ZZZZ</name>
<dbReference type="InterPro" id="IPR019051">
    <property type="entry name" value="Trp_biosyn_TM_oprn/chp"/>
</dbReference>
<organism evidence="2">
    <name type="scientific">freshwater metagenome</name>
    <dbReference type="NCBI Taxonomy" id="449393"/>
    <lineage>
        <taxon>unclassified sequences</taxon>
        <taxon>metagenomes</taxon>
        <taxon>ecological metagenomes</taxon>
    </lineage>
</organism>
<comment type="caution">
    <text evidence="2">The sequence shown here is derived from an EMBL/GenBank/DDBJ whole genome shotgun (WGS) entry which is preliminary data.</text>
</comment>
<dbReference type="AlphaFoldDB" id="A0A094Q377"/>
<protein>
    <submittedName>
        <fullName evidence="2">Uncharacterized protein</fullName>
    </submittedName>
</protein>
<gene>
    <name evidence="2" type="ORF">GM51_8070</name>
</gene>
<feature type="transmembrane region" description="Helical" evidence="1">
    <location>
        <begin position="46"/>
        <end position="66"/>
    </location>
</feature>
<feature type="transmembrane region" description="Helical" evidence="1">
    <location>
        <begin position="78"/>
        <end position="95"/>
    </location>
</feature>
<dbReference type="Pfam" id="PF09534">
    <property type="entry name" value="Trp_oprn_chp"/>
    <property type="match status" value="1"/>
</dbReference>
<feature type="transmembrane region" description="Helical" evidence="1">
    <location>
        <begin position="129"/>
        <end position="150"/>
    </location>
</feature>
<keyword evidence="1" id="KW-0812">Transmembrane</keyword>
<evidence type="ECO:0000256" key="1">
    <source>
        <dbReference type="SAM" id="Phobius"/>
    </source>
</evidence>
<evidence type="ECO:0000313" key="2">
    <source>
        <dbReference type="EMBL" id="KGA18580.1"/>
    </source>
</evidence>
<keyword evidence="1" id="KW-1133">Transmembrane helix</keyword>
<reference evidence="2" key="1">
    <citation type="submission" date="2014-06" db="EMBL/GenBank/DDBJ databases">
        <title>Key roles for freshwater Actinobacteria revealed by deep metagenomic sequencing.</title>
        <authorList>
            <person name="Ghai R."/>
            <person name="Mizuno C.M."/>
            <person name="Picazo A."/>
            <person name="Camacho A."/>
            <person name="Rodriguez-Valera F."/>
        </authorList>
    </citation>
    <scope>NUCLEOTIDE SEQUENCE</scope>
</reference>
<feature type="transmembrane region" description="Helical" evidence="1">
    <location>
        <begin position="7"/>
        <end position="26"/>
    </location>
</feature>